<reference evidence="3" key="1">
    <citation type="submission" date="2020-05" db="EMBL/GenBank/DDBJ databases">
        <authorList>
            <person name="Chiriac C."/>
            <person name="Salcher M."/>
            <person name="Ghai R."/>
            <person name="Kavagutti S V."/>
        </authorList>
    </citation>
    <scope>NUCLEOTIDE SEQUENCE</scope>
</reference>
<organism evidence="3">
    <name type="scientific">uncultured Caudovirales phage</name>
    <dbReference type="NCBI Taxonomy" id="2100421"/>
    <lineage>
        <taxon>Viruses</taxon>
        <taxon>Duplodnaviria</taxon>
        <taxon>Heunggongvirae</taxon>
        <taxon>Uroviricota</taxon>
        <taxon>Caudoviricetes</taxon>
        <taxon>Peduoviridae</taxon>
        <taxon>Maltschvirus</taxon>
        <taxon>Maltschvirus maltsch</taxon>
    </lineage>
</organism>
<name>A0A6J5PUS3_9CAUD</name>
<dbReference type="InterPro" id="IPR021739">
    <property type="entry name" value="SaV-like"/>
</dbReference>
<evidence type="ECO:0000313" key="2">
    <source>
        <dbReference type="EMBL" id="CAB4136482.1"/>
    </source>
</evidence>
<proteinExistence type="predicted"/>
<accession>A0A6J5PUS3</accession>
<protein>
    <submittedName>
        <fullName evidence="3">SaV-like</fullName>
    </submittedName>
</protein>
<keyword evidence="1" id="KW-0175">Coiled coil</keyword>
<dbReference type="EMBL" id="LR796320">
    <property type="protein sequence ID" value="CAB4136482.1"/>
    <property type="molecule type" value="Genomic_DNA"/>
</dbReference>
<dbReference type="Pfam" id="PF11753">
    <property type="entry name" value="DUF3310"/>
    <property type="match status" value="1"/>
</dbReference>
<evidence type="ECO:0000313" key="3">
    <source>
        <dbReference type="EMBL" id="CAB4173101.1"/>
    </source>
</evidence>
<feature type="coiled-coil region" evidence="1">
    <location>
        <begin position="56"/>
        <end position="83"/>
    </location>
</feature>
<gene>
    <name evidence="2" type="ORF">UFOVP309_16</name>
    <name evidence="3" type="ORF">UFOVP946_23</name>
</gene>
<evidence type="ECO:0000256" key="1">
    <source>
        <dbReference type="SAM" id="Coils"/>
    </source>
</evidence>
<dbReference type="EMBL" id="LR796897">
    <property type="protein sequence ID" value="CAB4173101.1"/>
    <property type="molecule type" value="Genomic_DNA"/>
</dbReference>
<sequence length="85" mass="10447">MKKYKTIHENKIMIPLHYDNKKSYDVIDFIKDYNLNFNEGNVIKYVARARHKGTHIKDLEKAIDYLERELKHLREEQEQWIENNK</sequence>